<dbReference type="SUPFAM" id="SSF51735">
    <property type="entry name" value="NAD(P)-binding Rossmann-fold domains"/>
    <property type="match status" value="1"/>
</dbReference>
<keyword evidence="7" id="KW-1185">Reference proteome</keyword>
<keyword evidence="4" id="KW-0521">NADP</keyword>
<gene>
    <name evidence="6" type="ORF">PJ311_15810</name>
</gene>
<dbReference type="Gene3D" id="3.40.50.720">
    <property type="entry name" value="NAD(P)-binding Rossmann-like Domain"/>
    <property type="match status" value="1"/>
</dbReference>
<reference evidence="6 7" key="1">
    <citation type="submission" date="2023-01" db="EMBL/GenBank/DDBJ databases">
        <title>Bacillus changyiensis sp. nov., isolated from a coastal deposit.</title>
        <authorList>
            <person name="Xiao G."/>
            <person name="Lai Q."/>
            <person name="Hu Z."/>
            <person name="Shao Z."/>
        </authorList>
    </citation>
    <scope>NUCLEOTIDE SEQUENCE [LARGE SCALE GENOMIC DNA]</scope>
    <source>
        <strain evidence="6 7">CLL-7-23</strain>
    </source>
</reference>
<evidence type="ECO:0000256" key="3">
    <source>
        <dbReference type="ARBA" id="ARBA00022490"/>
    </source>
</evidence>
<evidence type="ECO:0000313" key="7">
    <source>
        <dbReference type="Proteomes" id="UP001211894"/>
    </source>
</evidence>
<dbReference type="InterPro" id="IPR002347">
    <property type="entry name" value="SDR_fam"/>
</dbReference>
<evidence type="ECO:0000256" key="1">
    <source>
        <dbReference type="ARBA" id="ARBA00004496"/>
    </source>
</evidence>
<comment type="similarity">
    <text evidence="2">Belongs to the short-chain dehydrogenases/reductases (SDR) family.</text>
</comment>
<evidence type="ECO:0000256" key="5">
    <source>
        <dbReference type="ARBA" id="ARBA00023002"/>
    </source>
</evidence>
<keyword evidence="3" id="KW-0963">Cytoplasm</keyword>
<evidence type="ECO:0000313" key="6">
    <source>
        <dbReference type="EMBL" id="MDA7028039.1"/>
    </source>
</evidence>
<organism evidence="6 7">
    <name type="scientific">Bacillus changyiensis</name>
    <dbReference type="NCBI Taxonomy" id="3004103"/>
    <lineage>
        <taxon>Bacteria</taxon>
        <taxon>Bacillati</taxon>
        <taxon>Bacillota</taxon>
        <taxon>Bacilli</taxon>
        <taxon>Bacillales</taxon>
        <taxon>Bacillaceae</taxon>
        <taxon>Bacillus</taxon>
    </lineage>
</organism>
<protein>
    <submittedName>
        <fullName evidence="6">(S)-benzoin forming benzil reductase</fullName>
        <ecNumber evidence="6">1.1.1.320</ecNumber>
    </submittedName>
</protein>
<keyword evidence="5 6" id="KW-0560">Oxidoreductase</keyword>
<dbReference type="PROSITE" id="PS00061">
    <property type="entry name" value="ADH_SHORT"/>
    <property type="match status" value="1"/>
</dbReference>
<dbReference type="NCBIfam" id="NF005381">
    <property type="entry name" value="PRK06924.1"/>
    <property type="match status" value="1"/>
</dbReference>
<dbReference type="Proteomes" id="UP001211894">
    <property type="component" value="Unassembled WGS sequence"/>
</dbReference>
<dbReference type="InterPro" id="IPR036291">
    <property type="entry name" value="NAD(P)-bd_dom_sf"/>
</dbReference>
<dbReference type="Pfam" id="PF00106">
    <property type="entry name" value="adh_short"/>
    <property type="match status" value="1"/>
</dbReference>
<dbReference type="RefSeq" id="WP_271341862.1">
    <property type="nucleotide sequence ID" value="NZ_JAQKAB010000012.1"/>
</dbReference>
<dbReference type="PANTHER" id="PTHR44085:SF2">
    <property type="entry name" value="SEPIAPTERIN REDUCTASE"/>
    <property type="match status" value="1"/>
</dbReference>
<dbReference type="GO" id="GO:0016491">
    <property type="term" value="F:oxidoreductase activity"/>
    <property type="evidence" value="ECO:0007669"/>
    <property type="project" value="UniProtKB-KW"/>
</dbReference>
<sequence>MHLSIVTGASRGLGMAMIKALLEKGHFVHALARGQSDIQDDKLIQHQLDLTQPDVTEKWFQSFEDSIKQDDFRSITLINNAGMVTPIKRAGEATQDELLQHYSLNLVAPILLSQLFTKWLKFYQGKKMIVNISSGAAKTPYKGWSAYCSSKAGLDMFTRTFGYEQEDERFPVKMISFSPGIMDTHMQKQIRMSSKTDFSEIARFRHYHTEGKLRNPCFVAGILLNLLETDIENGKVYDIKEFL</sequence>
<comment type="caution">
    <text evidence="6">The sequence shown here is derived from an EMBL/GenBank/DDBJ whole genome shotgun (WGS) entry which is preliminary data.</text>
</comment>
<proteinExistence type="inferred from homology"/>
<evidence type="ECO:0000256" key="4">
    <source>
        <dbReference type="ARBA" id="ARBA00022857"/>
    </source>
</evidence>
<dbReference type="CDD" id="cd05367">
    <property type="entry name" value="SPR-like_SDR_c"/>
    <property type="match status" value="1"/>
</dbReference>
<evidence type="ECO:0000256" key="2">
    <source>
        <dbReference type="ARBA" id="ARBA00006484"/>
    </source>
</evidence>
<dbReference type="EMBL" id="JAQKAB010000012">
    <property type="protein sequence ID" value="MDA7028039.1"/>
    <property type="molecule type" value="Genomic_DNA"/>
</dbReference>
<dbReference type="InterPro" id="IPR020904">
    <property type="entry name" value="Sc_DH/Rdtase_CS"/>
</dbReference>
<accession>A0ABT4X6W9</accession>
<dbReference type="InterPro" id="IPR051721">
    <property type="entry name" value="Biopterin_syn/organic_redct"/>
</dbReference>
<dbReference type="PRINTS" id="PR00081">
    <property type="entry name" value="GDHRDH"/>
</dbReference>
<name>A0ABT4X6W9_9BACI</name>
<dbReference type="EC" id="1.1.1.320" evidence="6"/>
<dbReference type="PANTHER" id="PTHR44085">
    <property type="entry name" value="SEPIAPTERIN REDUCTASE"/>
    <property type="match status" value="1"/>
</dbReference>
<comment type="subcellular location">
    <subcellularLocation>
        <location evidence="1">Cytoplasm</location>
    </subcellularLocation>
</comment>